<dbReference type="Pfam" id="PF00109">
    <property type="entry name" value="ketoacyl-synt"/>
    <property type="match status" value="1"/>
</dbReference>
<protein>
    <submittedName>
        <fullName evidence="3">Beta-ketoacyl synthase N-terminal-like domain-containing protein</fullName>
    </submittedName>
</protein>
<proteinExistence type="predicted"/>
<dbReference type="RefSeq" id="WP_273671825.1">
    <property type="nucleotide sequence ID" value="NZ_JAQQXR010000005.1"/>
</dbReference>
<dbReference type="Proteomes" id="UP001221208">
    <property type="component" value="Unassembled WGS sequence"/>
</dbReference>
<gene>
    <name evidence="3" type="ORF">OIK44_15305</name>
</gene>
<dbReference type="PANTHER" id="PTHR11712:SF336">
    <property type="entry name" value="3-OXOACYL-[ACYL-CARRIER-PROTEIN] SYNTHASE, MITOCHONDRIAL"/>
    <property type="match status" value="1"/>
</dbReference>
<sequence>MTIRVAITGLGLEAPVLAHTTGIESLLDRSAEYGWDFDPSRKLGKKGLRYKEVATLMSLCAARGALEDSGHLAAGADGKLNDERFGVAIGSNSSNLDTICQVAERIRSEHVDATSPMDLPNASSNVVASTLAIRHGLRALNLMLTSGANASFDALALAANAITAGRVERMLVGAVEVDSLALNSLQAGRRLDPEQASPVPAVMPVASAVVLENAELAARRGVRIYGYLDDYAMNGASTQAAQRFARFVMGRHHELYCLDAAQLGATLRGFSVADLGADANIVDLSARTGQWYGGLALAQLMLACERFATGRAANAMLVSGATLGDRRLSALALSKA</sequence>
<accession>A0ABT5K1T9</accession>
<keyword evidence="4" id="KW-1185">Reference proteome</keyword>
<dbReference type="PANTHER" id="PTHR11712">
    <property type="entry name" value="POLYKETIDE SYNTHASE-RELATED"/>
    <property type="match status" value="1"/>
</dbReference>
<dbReference type="EMBL" id="JAQQXR010000005">
    <property type="protein sequence ID" value="MDC8758947.1"/>
    <property type="molecule type" value="Genomic_DNA"/>
</dbReference>
<comment type="caution">
    <text evidence="3">The sequence shown here is derived from an EMBL/GenBank/DDBJ whole genome shotgun (WGS) entry which is preliminary data.</text>
</comment>
<evidence type="ECO:0000313" key="3">
    <source>
        <dbReference type="EMBL" id="MDC8758947.1"/>
    </source>
</evidence>
<evidence type="ECO:0000313" key="4">
    <source>
        <dbReference type="Proteomes" id="UP001221208"/>
    </source>
</evidence>
<organism evidence="3 4">
    <name type="scientific">Janthinobacterium fluminis</name>
    <dbReference type="NCBI Taxonomy" id="2987524"/>
    <lineage>
        <taxon>Bacteria</taxon>
        <taxon>Pseudomonadati</taxon>
        <taxon>Pseudomonadota</taxon>
        <taxon>Betaproteobacteria</taxon>
        <taxon>Burkholderiales</taxon>
        <taxon>Oxalobacteraceae</taxon>
        <taxon>Janthinobacterium</taxon>
    </lineage>
</organism>
<evidence type="ECO:0000256" key="1">
    <source>
        <dbReference type="ARBA" id="ARBA00022679"/>
    </source>
</evidence>
<dbReference type="Gene3D" id="3.40.47.10">
    <property type="match status" value="1"/>
</dbReference>
<dbReference type="InterPro" id="IPR014030">
    <property type="entry name" value="Ketoacyl_synth_N"/>
</dbReference>
<feature type="domain" description="Beta-ketoacyl synthase-like N-terminal" evidence="2">
    <location>
        <begin position="54"/>
        <end position="180"/>
    </location>
</feature>
<name>A0ABT5K1T9_9BURK</name>
<dbReference type="InterPro" id="IPR000794">
    <property type="entry name" value="Beta-ketoacyl_synthase"/>
</dbReference>
<evidence type="ECO:0000259" key="2">
    <source>
        <dbReference type="Pfam" id="PF00109"/>
    </source>
</evidence>
<dbReference type="InterPro" id="IPR016039">
    <property type="entry name" value="Thiolase-like"/>
</dbReference>
<dbReference type="SUPFAM" id="SSF53901">
    <property type="entry name" value="Thiolase-like"/>
    <property type="match status" value="1"/>
</dbReference>
<reference evidence="3 4" key="1">
    <citation type="submission" date="2022-10" db="EMBL/GenBank/DDBJ databases">
        <title>Janthinobacterium sp. hw3 Genome sequencing.</title>
        <authorList>
            <person name="Park S."/>
        </authorList>
    </citation>
    <scope>NUCLEOTIDE SEQUENCE [LARGE SCALE GENOMIC DNA]</scope>
    <source>
        <strain evidence="4">hw3</strain>
    </source>
</reference>
<keyword evidence="1" id="KW-0808">Transferase</keyword>